<proteinExistence type="predicted"/>
<feature type="region of interest" description="Disordered" evidence="1">
    <location>
        <begin position="1"/>
        <end position="26"/>
    </location>
</feature>
<sequence>MSAPTTRRNPFDGLTPDQRKDAMRKAAEMVDWQSRILGQPTPAIAKKYLPPNPATR</sequence>
<keyword evidence="3" id="KW-1185">Reference proteome</keyword>
<dbReference type="EMBL" id="JAERWL010000003">
    <property type="protein sequence ID" value="MBM9475346.1"/>
    <property type="molecule type" value="Genomic_DNA"/>
</dbReference>
<evidence type="ECO:0000256" key="1">
    <source>
        <dbReference type="SAM" id="MobiDB-lite"/>
    </source>
</evidence>
<feature type="compositionally biased region" description="Basic and acidic residues" evidence="1">
    <location>
        <begin position="17"/>
        <end position="26"/>
    </location>
</feature>
<protein>
    <submittedName>
        <fullName evidence="2">Uncharacterized protein</fullName>
    </submittedName>
</protein>
<dbReference type="RefSeq" id="WP_205255505.1">
    <property type="nucleotide sequence ID" value="NZ_BAAAPV010000001.1"/>
</dbReference>
<comment type="caution">
    <text evidence="2">The sequence shown here is derived from an EMBL/GenBank/DDBJ whole genome shotgun (WGS) entry which is preliminary data.</text>
</comment>
<dbReference type="AlphaFoldDB" id="A0A938YIQ9"/>
<evidence type="ECO:0000313" key="3">
    <source>
        <dbReference type="Proteomes" id="UP000663801"/>
    </source>
</evidence>
<reference evidence="2" key="1">
    <citation type="submission" date="2021-01" db="EMBL/GenBank/DDBJ databases">
        <title>KCTC 19127 draft genome.</title>
        <authorList>
            <person name="An D."/>
        </authorList>
    </citation>
    <scope>NUCLEOTIDE SEQUENCE</scope>
    <source>
        <strain evidence="2">KCTC 19127</strain>
    </source>
</reference>
<accession>A0A938YIQ9</accession>
<evidence type="ECO:0000313" key="2">
    <source>
        <dbReference type="EMBL" id="MBM9475346.1"/>
    </source>
</evidence>
<dbReference type="Proteomes" id="UP000663801">
    <property type="component" value="Unassembled WGS sequence"/>
</dbReference>
<gene>
    <name evidence="2" type="ORF">JL107_02700</name>
</gene>
<organism evidence="2 3">
    <name type="scientific">Nakamurella flavida</name>
    <dbReference type="NCBI Taxonomy" id="363630"/>
    <lineage>
        <taxon>Bacteria</taxon>
        <taxon>Bacillati</taxon>
        <taxon>Actinomycetota</taxon>
        <taxon>Actinomycetes</taxon>
        <taxon>Nakamurellales</taxon>
        <taxon>Nakamurellaceae</taxon>
        <taxon>Nakamurella</taxon>
    </lineage>
</organism>
<name>A0A938YIQ9_9ACTN</name>